<proteinExistence type="predicted"/>
<keyword evidence="2" id="KW-1185">Reference proteome</keyword>
<evidence type="ECO:0000313" key="2">
    <source>
        <dbReference type="Proteomes" id="UP000315003"/>
    </source>
</evidence>
<reference evidence="1 2" key="1">
    <citation type="submission" date="2019-02" db="EMBL/GenBank/DDBJ databases">
        <title>Deep-cultivation of Planctomycetes and their phenomic and genomic characterization uncovers novel biology.</title>
        <authorList>
            <person name="Wiegand S."/>
            <person name="Jogler M."/>
            <person name="Boedeker C."/>
            <person name="Pinto D."/>
            <person name="Vollmers J."/>
            <person name="Rivas-Marin E."/>
            <person name="Kohn T."/>
            <person name="Peeters S.H."/>
            <person name="Heuer A."/>
            <person name="Rast P."/>
            <person name="Oberbeckmann S."/>
            <person name="Bunk B."/>
            <person name="Jeske O."/>
            <person name="Meyerdierks A."/>
            <person name="Storesund J.E."/>
            <person name="Kallscheuer N."/>
            <person name="Luecker S."/>
            <person name="Lage O.M."/>
            <person name="Pohl T."/>
            <person name="Merkel B.J."/>
            <person name="Hornburger P."/>
            <person name="Mueller R.-W."/>
            <person name="Bruemmer F."/>
            <person name="Labrenz M."/>
            <person name="Spormann A.M."/>
            <person name="Op den Camp H."/>
            <person name="Overmann J."/>
            <person name="Amann R."/>
            <person name="Jetten M.S.M."/>
            <person name="Mascher T."/>
            <person name="Medema M.H."/>
            <person name="Devos D.P."/>
            <person name="Kaster A.-K."/>
            <person name="Ovreas L."/>
            <person name="Rohde M."/>
            <person name="Galperin M.Y."/>
            <person name="Jogler C."/>
        </authorList>
    </citation>
    <scope>NUCLEOTIDE SEQUENCE [LARGE SCALE GENOMIC DNA]</scope>
    <source>
        <strain evidence="1 2">SV_7m_r</strain>
    </source>
</reference>
<accession>A0A517SW26</accession>
<dbReference type="EMBL" id="CP036272">
    <property type="protein sequence ID" value="QDT60328.1"/>
    <property type="molecule type" value="Genomic_DNA"/>
</dbReference>
<dbReference type="Gene3D" id="3.40.720.10">
    <property type="entry name" value="Alkaline Phosphatase, subunit A"/>
    <property type="match status" value="1"/>
</dbReference>
<evidence type="ECO:0008006" key="3">
    <source>
        <dbReference type="Google" id="ProtNLM"/>
    </source>
</evidence>
<dbReference type="Proteomes" id="UP000315003">
    <property type="component" value="Chromosome"/>
</dbReference>
<dbReference type="RefSeq" id="WP_145272870.1">
    <property type="nucleotide sequence ID" value="NZ_CP036272.1"/>
</dbReference>
<dbReference type="InterPro" id="IPR017850">
    <property type="entry name" value="Alkaline_phosphatase_core_sf"/>
</dbReference>
<evidence type="ECO:0000313" key="1">
    <source>
        <dbReference type="EMBL" id="QDT60328.1"/>
    </source>
</evidence>
<gene>
    <name evidence="1" type="ORF">SV7mr_28480</name>
</gene>
<protein>
    <recommendedName>
        <fullName evidence="3">Sulfatase</fullName>
    </recommendedName>
</protein>
<organism evidence="1 2">
    <name type="scientific">Stieleria bergensis</name>
    <dbReference type="NCBI Taxonomy" id="2528025"/>
    <lineage>
        <taxon>Bacteria</taxon>
        <taxon>Pseudomonadati</taxon>
        <taxon>Planctomycetota</taxon>
        <taxon>Planctomycetia</taxon>
        <taxon>Pirellulales</taxon>
        <taxon>Pirellulaceae</taxon>
        <taxon>Stieleria</taxon>
    </lineage>
</organism>
<name>A0A517SW26_9BACT</name>
<sequence length="382" mass="42429">MPTISLRKPLTLVVTLEGLSASALPAYGCSWSETPMLDQLTAGGLVYDRFSAVSDLPNAVAANWIANAPRLTDGKKSLLLTDVPTVADAAMETFSQTVVVDPATQSASQPAMDMDESCCWKLFAQWLATIDDHTQLAWLHSDWLCRLWDAPIDEERDQTQEAPPEEDEIQLDDPLPGTEAAEHEVTVPTFRLPQTAAAPRYQITAQDDPDQLFAWMNRYARQIEVLDQVIQQTSEVLNHRRIRWLIAGSSGYSLGENGWVGHRIGPLRSSDIRLPLMLSSGGPMRCGTLVDSNQLPKILQKLHAKQPVLTPQQWAEQDDELSPVVETQSDRAEKAATTASWFYVKESSPDTPEVERLFLKPDDLCDVNDVSRLQPDVVDQLS</sequence>
<dbReference type="OrthoDB" id="265007at2"/>
<dbReference type="SUPFAM" id="SSF53649">
    <property type="entry name" value="Alkaline phosphatase-like"/>
    <property type="match status" value="1"/>
</dbReference>
<dbReference type="AlphaFoldDB" id="A0A517SW26"/>